<dbReference type="GO" id="GO:0005886">
    <property type="term" value="C:plasma membrane"/>
    <property type="evidence" value="ECO:0007669"/>
    <property type="project" value="TreeGrafter"/>
</dbReference>
<dbReference type="InterPro" id="IPR014752">
    <property type="entry name" value="Arrestin-like_C"/>
</dbReference>
<dbReference type="InterPro" id="IPR050357">
    <property type="entry name" value="Arrestin_domain-protein"/>
</dbReference>
<dbReference type="InterPro" id="IPR014756">
    <property type="entry name" value="Ig_E-set"/>
</dbReference>
<dbReference type="AlphaFoldDB" id="A0A1Y2H2F9"/>
<proteinExistence type="predicted"/>
<dbReference type="InParanoid" id="A0A1Y2H2F9"/>
<dbReference type="Proteomes" id="UP000193648">
    <property type="component" value="Unassembled WGS sequence"/>
</dbReference>
<dbReference type="GO" id="GO:0030674">
    <property type="term" value="F:protein-macromolecule adaptor activity"/>
    <property type="evidence" value="ECO:0007669"/>
    <property type="project" value="TreeGrafter"/>
</dbReference>
<dbReference type="EMBL" id="MCFF01000001">
    <property type="protein sequence ID" value="ORZ28725.1"/>
    <property type="molecule type" value="Genomic_DNA"/>
</dbReference>
<dbReference type="STRING" id="64571.A0A1Y2H2F9"/>
<evidence type="ECO:0000259" key="1">
    <source>
        <dbReference type="Pfam" id="PF00339"/>
    </source>
</evidence>
<sequence length="444" mass="49419">MSHSSTNNWFSINLNEPHIVIPEVSISDPQHHSLEGTIFLRLTKPTKVKSLSIVFVGYARTSFYLETSNIPGAQPCFALDKHNFGSTLVEQKQTLLLSESKAPLILPVGTHQFPFSLPISSHLPAVITSKDINIDYQLTASLHTTSILPFSSPFHITKPVILLQRDELPSDNFFNTAVMRISSEEAARLSGQISIPCSVLPQAATIPLMLNLNLKGNATTVTKITIELLESIYYIRPSADQVLVDERLVTRQNCPIQDWPSSTPEEPAPIIKRLIFRVPQLPLTHWCKSDTALSLSSPRSKLEKGFCLASGTYTNASVKVTHSIRFVIHFTSLSKDAESVVEYGIAENETAIRIVSNQEYKEDGVNPPSYYRSFSTTLVEGDKIHEIDQQAIEALQDDWPLEILPPCYEDYTGSFAESVDLDTYAADLAAYTQRYAHARPVFAI</sequence>
<accession>A0A1Y2H2F9</accession>
<dbReference type="RefSeq" id="XP_021886398.1">
    <property type="nucleotide sequence ID" value="XM_022022395.1"/>
</dbReference>
<dbReference type="GO" id="GO:0031625">
    <property type="term" value="F:ubiquitin protein ligase binding"/>
    <property type="evidence" value="ECO:0007669"/>
    <property type="project" value="TreeGrafter"/>
</dbReference>
<dbReference type="GO" id="GO:0070086">
    <property type="term" value="P:ubiquitin-dependent endocytosis"/>
    <property type="evidence" value="ECO:0007669"/>
    <property type="project" value="TreeGrafter"/>
</dbReference>
<keyword evidence="3" id="KW-1185">Reference proteome</keyword>
<dbReference type="GeneID" id="33564239"/>
<dbReference type="FunCoup" id="A0A1Y2H2F9">
    <property type="interactions" value="345"/>
</dbReference>
<protein>
    <recommendedName>
        <fullName evidence="1">Arrestin-like N-terminal domain-containing protein</fullName>
    </recommendedName>
</protein>
<dbReference type="Pfam" id="PF00339">
    <property type="entry name" value="Arrestin_N"/>
    <property type="match status" value="1"/>
</dbReference>
<evidence type="ECO:0000313" key="3">
    <source>
        <dbReference type="Proteomes" id="UP000193648"/>
    </source>
</evidence>
<dbReference type="GO" id="GO:0005829">
    <property type="term" value="C:cytosol"/>
    <property type="evidence" value="ECO:0007669"/>
    <property type="project" value="TreeGrafter"/>
</dbReference>
<gene>
    <name evidence="2" type="ORF">BCR41DRAFT_343960</name>
</gene>
<dbReference type="PANTHER" id="PTHR11188:SF17">
    <property type="entry name" value="FI21816P1"/>
    <property type="match status" value="1"/>
</dbReference>
<evidence type="ECO:0000313" key="2">
    <source>
        <dbReference type="EMBL" id="ORZ28725.1"/>
    </source>
</evidence>
<dbReference type="InterPro" id="IPR011021">
    <property type="entry name" value="Arrestin-like_N"/>
</dbReference>
<name>A0A1Y2H2F9_9FUNG</name>
<dbReference type="PANTHER" id="PTHR11188">
    <property type="entry name" value="ARRESTIN DOMAIN CONTAINING PROTEIN"/>
    <property type="match status" value="1"/>
</dbReference>
<comment type="caution">
    <text evidence="2">The sequence shown here is derived from an EMBL/GenBank/DDBJ whole genome shotgun (WGS) entry which is preliminary data.</text>
</comment>
<dbReference type="OrthoDB" id="2333384at2759"/>
<dbReference type="Gene3D" id="2.60.40.640">
    <property type="match status" value="1"/>
</dbReference>
<reference evidence="2 3" key="1">
    <citation type="submission" date="2016-07" db="EMBL/GenBank/DDBJ databases">
        <title>Pervasive Adenine N6-methylation of Active Genes in Fungi.</title>
        <authorList>
            <consortium name="DOE Joint Genome Institute"/>
            <person name="Mondo S.J."/>
            <person name="Dannebaum R.O."/>
            <person name="Kuo R.C."/>
            <person name="Labutti K."/>
            <person name="Haridas S."/>
            <person name="Kuo A."/>
            <person name="Salamov A."/>
            <person name="Ahrendt S.R."/>
            <person name="Lipzen A."/>
            <person name="Sullivan W."/>
            <person name="Andreopoulos W.B."/>
            <person name="Clum A."/>
            <person name="Lindquist E."/>
            <person name="Daum C."/>
            <person name="Ramamoorthy G.K."/>
            <person name="Gryganskyi A."/>
            <person name="Culley D."/>
            <person name="Magnuson J.K."/>
            <person name="James T.Y."/>
            <person name="O'Malley M.A."/>
            <person name="Stajich J.E."/>
            <person name="Spatafora J.W."/>
            <person name="Visel A."/>
            <person name="Grigoriev I.V."/>
        </authorList>
    </citation>
    <scope>NUCLEOTIDE SEQUENCE [LARGE SCALE GENOMIC DNA]</scope>
    <source>
        <strain evidence="2 3">NRRL 3116</strain>
    </source>
</reference>
<organism evidence="2 3">
    <name type="scientific">Lobosporangium transversale</name>
    <dbReference type="NCBI Taxonomy" id="64571"/>
    <lineage>
        <taxon>Eukaryota</taxon>
        <taxon>Fungi</taxon>
        <taxon>Fungi incertae sedis</taxon>
        <taxon>Mucoromycota</taxon>
        <taxon>Mortierellomycotina</taxon>
        <taxon>Mortierellomycetes</taxon>
        <taxon>Mortierellales</taxon>
        <taxon>Mortierellaceae</taxon>
        <taxon>Lobosporangium</taxon>
    </lineage>
</organism>
<dbReference type="SUPFAM" id="SSF81296">
    <property type="entry name" value="E set domains"/>
    <property type="match status" value="1"/>
</dbReference>
<feature type="domain" description="Arrestin-like N-terminal" evidence="1">
    <location>
        <begin position="33"/>
        <end position="145"/>
    </location>
</feature>